<dbReference type="InterPro" id="IPR001173">
    <property type="entry name" value="Glyco_trans_2-like"/>
</dbReference>
<evidence type="ECO:0000313" key="3">
    <source>
        <dbReference type="Proteomes" id="UP000256373"/>
    </source>
</evidence>
<dbReference type="PANTHER" id="PTHR22916">
    <property type="entry name" value="GLYCOSYLTRANSFERASE"/>
    <property type="match status" value="1"/>
</dbReference>
<dbReference type="PANTHER" id="PTHR22916:SF3">
    <property type="entry name" value="UDP-GLCNAC:BETAGAL BETA-1,3-N-ACETYLGLUCOSAMINYLTRANSFERASE-LIKE PROTEIN 1"/>
    <property type="match status" value="1"/>
</dbReference>
<organism evidence="2 3">
    <name type="scientific">Dyadobacter luteus</name>
    <dbReference type="NCBI Taxonomy" id="2259619"/>
    <lineage>
        <taxon>Bacteria</taxon>
        <taxon>Pseudomonadati</taxon>
        <taxon>Bacteroidota</taxon>
        <taxon>Cytophagia</taxon>
        <taxon>Cytophagales</taxon>
        <taxon>Spirosomataceae</taxon>
        <taxon>Dyadobacter</taxon>
    </lineage>
</organism>
<dbReference type="InterPro" id="IPR029044">
    <property type="entry name" value="Nucleotide-diphossugar_trans"/>
</dbReference>
<protein>
    <submittedName>
        <fullName evidence="2">Glycosyltransferase family 2 protein</fullName>
    </submittedName>
</protein>
<dbReference type="AlphaFoldDB" id="A0A3D8Y3I2"/>
<dbReference type="RefSeq" id="WP_115833948.1">
    <property type="nucleotide sequence ID" value="NZ_QNUL01000036.1"/>
</dbReference>
<reference evidence="2 3" key="1">
    <citation type="submission" date="2018-07" db="EMBL/GenBank/DDBJ databases">
        <title>Dyadobacter roseus sp. nov., isolated from rose rhizosphere soil.</title>
        <authorList>
            <person name="Chen L."/>
        </authorList>
    </citation>
    <scope>NUCLEOTIDE SEQUENCE [LARGE SCALE GENOMIC DNA]</scope>
    <source>
        <strain evidence="2 3">RS19</strain>
    </source>
</reference>
<keyword evidence="3" id="KW-1185">Reference proteome</keyword>
<dbReference type="Gene3D" id="3.90.550.10">
    <property type="entry name" value="Spore Coat Polysaccharide Biosynthesis Protein SpsA, Chain A"/>
    <property type="match status" value="1"/>
</dbReference>
<name>A0A3D8Y3I2_9BACT</name>
<evidence type="ECO:0000259" key="1">
    <source>
        <dbReference type="Pfam" id="PF00535"/>
    </source>
</evidence>
<feature type="domain" description="Glycosyltransferase 2-like" evidence="1">
    <location>
        <begin position="11"/>
        <end position="173"/>
    </location>
</feature>
<sequence length="324" mass="38130">MSKENNNPLVSIALCVYNGERFLTEQLDSLVGQTYSQIEIIAVDDCSTDASVKILEDYSKRFEQIKIYKNDQNLGYVKNFEKAMQLCTGDLIALCDQDDLWDLNKINLQVAHLADNQLIYHDSRFIDEQGQDMHRKMSDVLHLYKGNQPEAFLLINSVSGHSIMFRRELLAEILPLHPDFFHDHWIAYVATNRGSIDFIPQCLVNYRQHTSTSTDILNTRKKLDKTYHENRDVTKLKRELKWLKHCLSYEKNKDRAFINHFVKLFEQRITSLFSFRYAILIGKHFDILYHNKKLHKSSRIGFIYRQMWGLKAKTIWADLFAKKS</sequence>
<gene>
    <name evidence="2" type="ORF">DSL64_26315</name>
</gene>
<proteinExistence type="predicted"/>
<comment type="caution">
    <text evidence="2">The sequence shown here is derived from an EMBL/GenBank/DDBJ whole genome shotgun (WGS) entry which is preliminary data.</text>
</comment>
<dbReference type="OrthoDB" id="9802649at2"/>
<dbReference type="SUPFAM" id="SSF53448">
    <property type="entry name" value="Nucleotide-diphospho-sugar transferases"/>
    <property type="match status" value="1"/>
</dbReference>
<evidence type="ECO:0000313" key="2">
    <source>
        <dbReference type="EMBL" id="REA56638.1"/>
    </source>
</evidence>
<dbReference type="Proteomes" id="UP000256373">
    <property type="component" value="Unassembled WGS sequence"/>
</dbReference>
<dbReference type="EMBL" id="QNUL01000036">
    <property type="protein sequence ID" value="REA56638.1"/>
    <property type="molecule type" value="Genomic_DNA"/>
</dbReference>
<keyword evidence="2" id="KW-0808">Transferase</keyword>
<dbReference type="Pfam" id="PF00535">
    <property type="entry name" value="Glycos_transf_2"/>
    <property type="match status" value="1"/>
</dbReference>
<dbReference type="GO" id="GO:0016758">
    <property type="term" value="F:hexosyltransferase activity"/>
    <property type="evidence" value="ECO:0007669"/>
    <property type="project" value="UniProtKB-ARBA"/>
</dbReference>
<accession>A0A3D8Y3I2</accession>